<comment type="caution">
    <text evidence="3">The sequence shown here is derived from an EMBL/GenBank/DDBJ whole genome shotgun (WGS) entry which is preliminary data.</text>
</comment>
<organism evidence="3 4">
    <name type="scientific">Actinomadura napierensis</name>
    <dbReference type="NCBI Taxonomy" id="267854"/>
    <lineage>
        <taxon>Bacteria</taxon>
        <taxon>Bacillati</taxon>
        <taxon>Actinomycetota</taxon>
        <taxon>Actinomycetes</taxon>
        <taxon>Streptosporangiales</taxon>
        <taxon>Thermomonosporaceae</taxon>
        <taxon>Actinomadura</taxon>
    </lineage>
</organism>
<feature type="transmembrane region" description="Helical" evidence="1">
    <location>
        <begin position="190"/>
        <end position="213"/>
    </location>
</feature>
<dbReference type="Proteomes" id="UP001501020">
    <property type="component" value="Unassembled WGS sequence"/>
</dbReference>
<accession>A0ABN3ACL3</accession>
<sequence>MSSAIRTIRPVLRAAVPAMILAVALLAGLAAPGLAATSHTVPAQAAAAPAAPALPADTVGQIAKGLLSSRLYVTTDSDANLSAADQRQITSALGGDHDADIRAVVVRNDVSGTQVGQMLKAVGNRVGKGETYVAITADGSRMGAISKKLDTGEINRLVTRTDGAPLKERLVQFGNLAENKVDDNNRSGAVVGYVVIGVLILVAAAIVSVVLVARRRRRERDARRMADLKQGVEEDVILLGEDIARLDLNVMDRGLDPEIRADYERAMNSYDKAKAATERAARPQDMQAVTTALEDGRYYMTATRARMAGEPAPERRAPCFFNPQHGPSVQDVTWAPPGGVARSVPACAADARAVLQGHDPDVRMVPYGGARRPYWDAGPAYAPYAGGYYYGYGGFDLLSGLMIGTALGSMMGGGFGWGGGGYYGDGFGGGGDGGFGGDGGDVGGGWDFGSGDFGGGGGGGDWGGNDFGGF</sequence>
<keyword evidence="1" id="KW-0812">Transmembrane</keyword>
<gene>
    <name evidence="3" type="ORF">GCM10009727_73350</name>
</gene>
<feature type="signal peptide" evidence="2">
    <location>
        <begin position="1"/>
        <end position="35"/>
    </location>
</feature>
<evidence type="ECO:0000313" key="3">
    <source>
        <dbReference type="EMBL" id="GAA2160343.1"/>
    </source>
</evidence>
<keyword evidence="2" id="KW-0732">Signal</keyword>
<dbReference type="RefSeq" id="WP_344278332.1">
    <property type="nucleotide sequence ID" value="NZ_BAAAMR010000091.1"/>
</dbReference>
<evidence type="ECO:0008006" key="5">
    <source>
        <dbReference type="Google" id="ProtNLM"/>
    </source>
</evidence>
<evidence type="ECO:0000313" key="4">
    <source>
        <dbReference type="Proteomes" id="UP001501020"/>
    </source>
</evidence>
<keyword evidence="1" id="KW-1133">Transmembrane helix</keyword>
<name>A0ABN3ACL3_9ACTN</name>
<evidence type="ECO:0000256" key="2">
    <source>
        <dbReference type="SAM" id="SignalP"/>
    </source>
</evidence>
<proteinExistence type="predicted"/>
<keyword evidence="4" id="KW-1185">Reference proteome</keyword>
<feature type="chain" id="PRO_5047316773" description="TPM domain-containing protein" evidence="2">
    <location>
        <begin position="36"/>
        <end position="470"/>
    </location>
</feature>
<reference evidence="3 4" key="1">
    <citation type="journal article" date="2019" name="Int. J. Syst. Evol. Microbiol.">
        <title>The Global Catalogue of Microorganisms (GCM) 10K type strain sequencing project: providing services to taxonomists for standard genome sequencing and annotation.</title>
        <authorList>
            <consortium name="The Broad Institute Genomics Platform"/>
            <consortium name="The Broad Institute Genome Sequencing Center for Infectious Disease"/>
            <person name="Wu L."/>
            <person name="Ma J."/>
        </authorList>
    </citation>
    <scope>NUCLEOTIDE SEQUENCE [LARGE SCALE GENOMIC DNA]</scope>
    <source>
        <strain evidence="3 4">JCM 13850</strain>
    </source>
</reference>
<evidence type="ECO:0000256" key="1">
    <source>
        <dbReference type="SAM" id="Phobius"/>
    </source>
</evidence>
<dbReference type="EMBL" id="BAAAMR010000091">
    <property type="protein sequence ID" value="GAA2160343.1"/>
    <property type="molecule type" value="Genomic_DNA"/>
</dbReference>
<keyword evidence="1" id="KW-0472">Membrane</keyword>
<protein>
    <recommendedName>
        <fullName evidence="5">TPM domain-containing protein</fullName>
    </recommendedName>
</protein>